<dbReference type="Gene3D" id="3.30.2010.10">
    <property type="entry name" value="Metalloproteases ('zincins'), catalytic domain"/>
    <property type="match status" value="1"/>
</dbReference>
<dbReference type="InterPro" id="IPR002725">
    <property type="entry name" value="YgjP-like_metallopeptidase"/>
</dbReference>
<feature type="domain" description="YgjP-like metallopeptidase" evidence="1">
    <location>
        <begin position="38"/>
        <end position="241"/>
    </location>
</feature>
<dbReference type="RefSeq" id="WP_171100253.1">
    <property type="nucleotide sequence ID" value="NZ_CP053084.1"/>
</dbReference>
<dbReference type="Proteomes" id="UP000501130">
    <property type="component" value="Chromosome"/>
</dbReference>
<name>A0ABX6N7C0_9BURK</name>
<dbReference type="Pfam" id="PF01863">
    <property type="entry name" value="YgjP-like"/>
    <property type="match status" value="1"/>
</dbReference>
<organism evidence="2 3">
    <name type="scientific">Limnobacter profundi</name>
    <dbReference type="NCBI Taxonomy" id="2732163"/>
    <lineage>
        <taxon>Bacteria</taxon>
        <taxon>Pseudomonadati</taxon>
        <taxon>Pseudomonadota</taxon>
        <taxon>Betaproteobacteria</taxon>
        <taxon>Burkholderiales</taxon>
        <taxon>Burkholderiaceae</taxon>
        <taxon>Limnobacter</taxon>
    </lineage>
</organism>
<evidence type="ECO:0000313" key="3">
    <source>
        <dbReference type="Proteomes" id="UP000501130"/>
    </source>
</evidence>
<protein>
    <submittedName>
        <fullName evidence="2">M48 family metallopeptidase</fullName>
    </submittedName>
</protein>
<dbReference type="InterPro" id="IPR053136">
    <property type="entry name" value="UTP_pyrophosphatase-like"/>
</dbReference>
<dbReference type="CDD" id="cd07344">
    <property type="entry name" value="M48_yhfN_like"/>
    <property type="match status" value="1"/>
</dbReference>
<gene>
    <name evidence="2" type="ORF">HKT17_11715</name>
</gene>
<evidence type="ECO:0000313" key="2">
    <source>
        <dbReference type="EMBL" id="QJR30319.1"/>
    </source>
</evidence>
<dbReference type="PANTHER" id="PTHR30399">
    <property type="entry name" value="UNCHARACTERIZED PROTEIN YGJP"/>
    <property type="match status" value="1"/>
</dbReference>
<sequence length="251" mass="28636">MQLTAAPNPTEVRSIELPWGVCRYILKRSKRRSVGFLIGDQGLQISAPLRLPITELNDIIATKSSWIEQRLKQWEVRCKQTISLSSLLDEGKPIPVRGEPYHLETLPPRCKAMLNPWTKSIALPACESTLQRDKAIEKVLKAHAKEVFTHMATKLLERQPAAQRLPSFSIHLSSPGSRWGSCNSKREVRLNWRLVHYPPQLIEYVIAHELAHLVEMNHSVRFWAVVESLMPDYHTPHKALSKMNPAEVPVL</sequence>
<evidence type="ECO:0000259" key="1">
    <source>
        <dbReference type="Pfam" id="PF01863"/>
    </source>
</evidence>
<dbReference type="PANTHER" id="PTHR30399:SF1">
    <property type="entry name" value="UTP PYROPHOSPHATASE"/>
    <property type="match status" value="1"/>
</dbReference>
<reference evidence="2 3" key="1">
    <citation type="submission" date="2020-05" db="EMBL/GenBank/DDBJ databases">
        <title>Compete genome of Limnobacter sp. SAORIC-580.</title>
        <authorList>
            <person name="Song J."/>
            <person name="Cho J.-C."/>
        </authorList>
    </citation>
    <scope>NUCLEOTIDE SEQUENCE [LARGE SCALE GENOMIC DNA]</scope>
    <source>
        <strain evidence="2 3">SAORIC-580</strain>
    </source>
</reference>
<proteinExistence type="predicted"/>
<dbReference type="EMBL" id="CP053084">
    <property type="protein sequence ID" value="QJR30319.1"/>
    <property type="molecule type" value="Genomic_DNA"/>
</dbReference>
<keyword evidence="3" id="KW-1185">Reference proteome</keyword>
<accession>A0ABX6N7C0</accession>